<dbReference type="PRINTS" id="PR00037">
    <property type="entry name" value="HTHLACR"/>
</dbReference>
<dbReference type="Gene3D" id="3.40.50.1360">
    <property type="match status" value="1"/>
</dbReference>
<dbReference type="GO" id="GO:0003700">
    <property type="term" value="F:DNA-binding transcription factor activity"/>
    <property type="evidence" value="ECO:0007669"/>
    <property type="project" value="InterPro"/>
</dbReference>
<keyword evidence="6" id="KW-1185">Reference proteome</keyword>
<keyword evidence="3" id="KW-0804">Transcription</keyword>
<dbReference type="InterPro" id="IPR037171">
    <property type="entry name" value="NagB/RpiA_transferase-like"/>
</dbReference>
<evidence type="ECO:0000313" key="5">
    <source>
        <dbReference type="EMBL" id="QNK01435.1"/>
    </source>
</evidence>
<dbReference type="InterPro" id="IPR014036">
    <property type="entry name" value="DeoR-like_C"/>
</dbReference>
<dbReference type="AlphaFoldDB" id="A0A7G8Q3S7"/>
<dbReference type="SUPFAM" id="SSF100950">
    <property type="entry name" value="NagB/RpiA/CoA transferase-like"/>
    <property type="match status" value="1"/>
</dbReference>
<dbReference type="RefSeq" id="WP_187056897.1">
    <property type="nucleotide sequence ID" value="NZ_CP060412.1"/>
</dbReference>
<dbReference type="PROSITE" id="PS51000">
    <property type="entry name" value="HTH_DEOR_2"/>
    <property type="match status" value="1"/>
</dbReference>
<dbReference type="InterPro" id="IPR036388">
    <property type="entry name" value="WH-like_DNA-bd_sf"/>
</dbReference>
<dbReference type="KEGG" id="dtl:H8F01_20755"/>
<name>A0A7G8Q3S7_9GAMM</name>
<dbReference type="SMART" id="SM00420">
    <property type="entry name" value="HTH_DEOR"/>
    <property type="match status" value="1"/>
</dbReference>
<dbReference type="InterPro" id="IPR050313">
    <property type="entry name" value="Carb_Metab_HTH_regulators"/>
</dbReference>
<dbReference type="Proteomes" id="UP000515873">
    <property type="component" value="Chromosome"/>
</dbReference>
<accession>A0A7G8Q3S7</accession>
<sequence>MLSKKPDIPLARRDLIADRLAKGQAVVATELATEFDVSEDAIRRDLRALAAEGRCRRVYGGALPLSPADRPMAARMDEAREQKAALGRAAAATITQGELVFLDSGSTNLAIVDALPEDFDLTIVTNSIDIAAAALRRSDLKLIMIGGSVDVVVGGAIDATAISGISDLNIGRCFLGACSVSTAGGVYAINAADAAFKRVLVAASQHTTVLATNDKFETSAPYRVAAIEDIACFVVEHDMPSAESEALKKKGAKVLKAKRAT</sequence>
<dbReference type="PANTHER" id="PTHR30363">
    <property type="entry name" value="HTH-TYPE TRANSCRIPTIONAL REGULATOR SRLR-RELATED"/>
    <property type="match status" value="1"/>
</dbReference>
<dbReference type="Pfam" id="PF08220">
    <property type="entry name" value="HTH_DeoR"/>
    <property type="match status" value="1"/>
</dbReference>
<dbReference type="Gene3D" id="1.10.10.10">
    <property type="entry name" value="Winged helix-like DNA-binding domain superfamily/Winged helix DNA-binding domain"/>
    <property type="match status" value="1"/>
</dbReference>
<evidence type="ECO:0000256" key="2">
    <source>
        <dbReference type="ARBA" id="ARBA00023015"/>
    </source>
</evidence>
<dbReference type="PANTHER" id="PTHR30363:SF4">
    <property type="entry name" value="GLYCEROL-3-PHOSPHATE REGULON REPRESSOR"/>
    <property type="match status" value="1"/>
</dbReference>
<dbReference type="Pfam" id="PF00455">
    <property type="entry name" value="DeoRC"/>
    <property type="match status" value="1"/>
</dbReference>
<reference evidence="5 6" key="1">
    <citation type="submission" date="2020-08" db="EMBL/GenBank/DDBJ databases">
        <title>Dyella sp. G9 isolated from forest soil.</title>
        <authorList>
            <person name="Fu J."/>
            <person name="Qiu L."/>
        </authorList>
    </citation>
    <scope>NUCLEOTIDE SEQUENCE [LARGE SCALE GENOMIC DNA]</scope>
    <source>
        <strain evidence="5 6">G9</strain>
    </source>
</reference>
<dbReference type="InterPro" id="IPR001034">
    <property type="entry name" value="DeoR_HTH"/>
</dbReference>
<organism evidence="5 6">
    <name type="scientific">Dyella telluris</name>
    <dbReference type="NCBI Taxonomy" id="2763498"/>
    <lineage>
        <taxon>Bacteria</taxon>
        <taxon>Pseudomonadati</taxon>
        <taxon>Pseudomonadota</taxon>
        <taxon>Gammaproteobacteria</taxon>
        <taxon>Lysobacterales</taxon>
        <taxon>Rhodanobacteraceae</taxon>
        <taxon>Dyella</taxon>
    </lineage>
</organism>
<dbReference type="EMBL" id="CP060412">
    <property type="protein sequence ID" value="QNK01435.1"/>
    <property type="molecule type" value="Genomic_DNA"/>
</dbReference>
<protein>
    <submittedName>
        <fullName evidence="5">DeoR/GlpR transcriptional regulator</fullName>
    </submittedName>
</protein>
<keyword evidence="1" id="KW-0678">Repressor</keyword>
<gene>
    <name evidence="5" type="ORF">H8F01_20755</name>
</gene>
<evidence type="ECO:0000256" key="3">
    <source>
        <dbReference type="ARBA" id="ARBA00023163"/>
    </source>
</evidence>
<dbReference type="SMART" id="SM01134">
    <property type="entry name" value="DeoRC"/>
    <property type="match status" value="1"/>
</dbReference>
<proteinExistence type="predicted"/>
<keyword evidence="2" id="KW-0805">Transcription regulation</keyword>
<evidence type="ECO:0000259" key="4">
    <source>
        <dbReference type="PROSITE" id="PS51000"/>
    </source>
</evidence>
<dbReference type="SUPFAM" id="SSF46785">
    <property type="entry name" value="Winged helix' DNA-binding domain"/>
    <property type="match status" value="1"/>
</dbReference>
<feature type="domain" description="HTH deoR-type" evidence="4">
    <location>
        <begin position="9"/>
        <end position="64"/>
    </location>
</feature>
<evidence type="ECO:0000313" key="6">
    <source>
        <dbReference type="Proteomes" id="UP000515873"/>
    </source>
</evidence>
<evidence type="ECO:0000256" key="1">
    <source>
        <dbReference type="ARBA" id="ARBA00022491"/>
    </source>
</evidence>
<dbReference type="InterPro" id="IPR036390">
    <property type="entry name" value="WH_DNA-bd_sf"/>
</dbReference>